<evidence type="ECO:0000256" key="1">
    <source>
        <dbReference type="ARBA" id="ARBA00022723"/>
    </source>
</evidence>
<name>A7T578_NEMVE</name>
<keyword evidence="1" id="KW-0479">Metal-binding</keyword>
<feature type="domain" description="RanBP2-type" evidence="5">
    <location>
        <begin position="346"/>
        <end position="365"/>
    </location>
</feature>
<keyword evidence="2" id="KW-0863">Zinc-finger</keyword>
<protein>
    <recommendedName>
        <fullName evidence="5">RanBP2-type domain-containing protein</fullName>
    </recommendedName>
</protein>
<feature type="region of interest" description="Disordered" evidence="4">
    <location>
        <begin position="312"/>
        <end position="345"/>
    </location>
</feature>
<feature type="region of interest" description="Disordered" evidence="4">
    <location>
        <begin position="65"/>
        <end position="157"/>
    </location>
</feature>
<evidence type="ECO:0000259" key="5">
    <source>
        <dbReference type="PROSITE" id="PS01358"/>
    </source>
</evidence>
<feature type="non-terminal residue" evidence="6">
    <location>
        <position position="419"/>
    </location>
</feature>
<feature type="compositionally biased region" description="Basic residues" evidence="4">
    <location>
        <begin position="312"/>
        <end position="321"/>
    </location>
</feature>
<evidence type="ECO:0000256" key="2">
    <source>
        <dbReference type="ARBA" id="ARBA00022771"/>
    </source>
</evidence>
<feature type="compositionally biased region" description="Acidic residues" evidence="4">
    <location>
        <begin position="185"/>
        <end position="208"/>
    </location>
</feature>
<dbReference type="PANTHER" id="PTHR46622:SF1">
    <property type="entry name" value="DNA-DEPENDENT METALLOPROTEASE WSS1"/>
    <property type="match status" value="1"/>
</dbReference>
<dbReference type="Proteomes" id="UP000001593">
    <property type="component" value="Unassembled WGS sequence"/>
</dbReference>
<dbReference type="GO" id="GO:0005634">
    <property type="term" value="C:nucleus"/>
    <property type="evidence" value="ECO:0000318"/>
    <property type="project" value="GO_Central"/>
</dbReference>
<evidence type="ECO:0000256" key="3">
    <source>
        <dbReference type="ARBA" id="ARBA00022833"/>
    </source>
</evidence>
<organism evidence="6 7">
    <name type="scientific">Nematostella vectensis</name>
    <name type="common">Starlet sea anemone</name>
    <dbReference type="NCBI Taxonomy" id="45351"/>
    <lineage>
        <taxon>Eukaryota</taxon>
        <taxon>Metazoa</taxon>
        <taxon>Cnidaria</taxon>
        <taxon>Anthozoa</taxon>
        <taxon>Hexacorallia</taxon>
        <taxon>Actiniaria</taxon>
        <taxon>Edwardsiidae</taxon>
        <taxon>Nematostella</taxon>
    </lineage>
</organism>
<dbReference type="InterPro" id="IPR053000">
    <property type="entry name" value="WSS1-like_metalloprotease"/>
</dbReference>
<dbReference type="InParanoid" id="A7T578"/>
<dbReference type="SUPFAM" id="SSF118310">
    <property type="entry name" value="AN1-like Zinc finger"/>
    <property type="match status" value="1"/>
</dbReference>
<dbReference type="GO" id="GO:0008237">
    <property type="term" value="F:metallopeptidase activity"/>
    <property type="evidence" value="ECO:0000318"/>
    <property type="project" value="GO_Central"/>
</dbReference>
<feature type="compositionally biased region" description="Acidic residues" evidence="4">
    <location>
        <begin position="91"/>
        <end position="110"/>
    </location>
</feature>
<dbReference type="PANTHER" id="PTHR46622">
    <property type="entry name" value="DNA-DEPENDENT METALLOPROTEASE WSS1"/>
    <property type="match status" value="1"/>
</dbReference>
<evidence type="ECO:0000256" key="4">
    <source>
        <dbReference type="SAM" id="MobiDB-lite"/>
    </source>
</evidence>
<gene>
    <name evidence="6" type="ORF">NEMVEDRAFT_v1g222486</name>
</gene>
<keyword evidence="3" id="KW-0862">Zinc</keyword>
<dbReference type="InterPro" id="IPR001876">
    <property type="entry name" value="Znf_RanBP2"/>
</dbReference>
<reference evidence="6 7" key="1">
    <citation type="journal article" date="2007" name="Science">
        <title>Sea anemone genome reveals ancestral eumetazoan gene repertoire and genomic organization.</title>
        <authorList>
            <person name="Putnam N.H."/>
            <person name="Srivastava M."/>
            <person name="Hellsten U."/>
            <person name="Dirks B."/>
            <person name="Chapman J."/>
            <person name="Salamov A."/>
            <person name="Terry A."/>
            <person name="Shapiro H."/>
            <person name="Lindquist E."/>
            <person name="Kapitonov V.V."/>
            <person name="Jurka J."/>
            <person name="Genikhovich G."/>
            <person name="Grigoriev I.V."/>
            <person name="Lucas S.M."/>
            <person name="Steele R.E."/>
            <person name="Finnerty J.R."/>
            <person name="Technau U."/>
            <person name="Martindale M.Q."/>
            <person name="Rokhsar D.S."/>
        </authorList>
    </citation>
    <scope>NUCLEOTIDE SEQUENCE [LARGE SCALE GENOMIC DNA]</scope>
    <source>
        <strain evidence="7">CH2 X CH6</strain>
    </source>
</reference>
<dbReference type="HOGENOM" id="CLU_664491_0_0_1"/>
<evidence type="ECO:0000313" key="7">
    <source>
        <dbReference type="Proteomes" id="UP000001593"/>
    </source>
</evidence>
<feature type="region of interest" description="Disordered" evidence="4">
    <location>
        <begin position="182"/>
        <end position="213"/>
    </location>
</feature>
<dbReference type="GO" id="GO:0006281">
    <property type="term" value="P:DNA repair"/>
    <property type="evidence" value="ECO:0000318"/>
    <property type="project" value="GO_Central"/>
</dbReference>
<feature type="region of interest" description="Disordered" evidence="4">
    <location>
        <begin position="230"/>
        <end position="263"/>
    </location>
</feature>
<dbReference type="PROSITE" id="PS01358">
    <property type="entry name" value="ZF_RANBP2_1"/>
    <property type="match status" value="1"/>
</dbReference>
<dbReference type="InterPro" id="IPR035896">
    <property type="entry name" value="AN1-like_Znf"/>
</dbReference>
<sequence>FKTLGGVYLARTKERMTLYKRNLAKCQAYDIKAELISPQRCQELWPVELNLDDIQQVVTDAENNNSRMRGLVESTEAQGEDTDKDSTDLTSTEEDTGEEDDEEEEMEEEGQQGKGAATAVTAEGSLSSDGDLLGAVGGASPAAAVQTQDTKRKNESKQGLLRELQMEIERLKLLGPRGELIRVVDDDESSSSEEEEEEEDTDDSSDDDDKPRLQVDFKIRVNNDTGRARASNRLALTAQGMDTSMPSESRDTPATRHRSQLVPRGSRCSVPNCQHLLNAALQCKICKRVFCRQCAAVSRICGRSQTGHSFVRYKPHSKSPKTYKSSASKSKKSTSKNLSSSVSPPWTCQRCTMINEGHVLVCAACLTSQDYDPSMVQSVCPVCTLVNEPGKSTCELCNSDLETPDNTMRSEENDAEKPD</sequence>
<evidence type="ECO:0000313" key="6">
    <source>
        <dbReference type="EMBL" id="EDO28886.1"/>
    </source>
</evidence>
<dbReference type="Gene3D" id="3.30.9.10">
    <property type="entry name" value="D-Amino Acid Oxidase, subunit A, domain 2"/>
    <property type="match status" value="1"/>
</dbReference>
<proteinExistence type="predicted"/>
<dbReference type="AlphaFoldDB" id="A7T578"/>
<dbReference type="SMART" id="SM00547">
    <property type="entry name" value="ZnF_RBZ"/>
    <property type="match status" value="2"/>
</dbReference>
<accession>A7T578</accession>
<keyword evidence="7" id="KW-1185">Reference proteome</keyword>
<dbReference type="GO" id="GO:0008270">
    <property type="term" value="F:zinc ion binding"/>
    <property type="evidence" value="ECO:0007669"/>
    <property type="project" value="UniProtKB-KW"/>
</dbReference>
<dbReference type="EMBL" id="DS471072">
    <property type="protein sequence ID" value="EDO28886.1"/>
    <property type="molecule type" value="Genomic_DNA"/>
</dbReference>